<dbReference type="Proteomes" id="UP000266841">
    <property type="component" value="Unassembled WGS sequence"/>
</dbReference>
<feature type="non-terminal residue" evidence="3">
    <location>
        <position position="519"/>
    </location>
</feature>
<feature type="region of interest" description="Disordered" evidence="1">
    <location>
        <begin position="445"/>
        <end position="519"/>
    </location>
</feature>
<name>K0RYY3_THAOC</name>
<keyword evidence="4" id="KW-1185">Reference proteome</keyword>
<proteinExistence type="predicted"/>
<dbReference type="InterPro" id="IPR027417">
    <property type="entry name" value="P-loop_NTPase"/>
</dbReference>
<dbReference type="Pfam" id="PF00270">
    <property type="entry name" value="DEAD"/>
    <property type="match status" value="1"/>
</dbReference>
<dbReference type="AlphaFoldDB" id="K0RYY3"/>
<evidence type="ECO:0000313" key="4">
    <source>
        <dbReference type="Proteomes" id="UP000266841"/>
    </source>
</evidence>
<organism evidence="3 4">
    <name type="scientific">Thalassiosira oceanica</name>
    <name type="common">Marine diatom</name>
    <dbReference type="NCBI Taxonomy" id="159749"/>
    <lineage>
        <taxon>Eukaryota</taxon>
        <taxon>Sar</taxon>
        <taxon>Stramenopiles</taxon>
        <taxon>Ochrophyta</taxon>
        <taxon>Bacillariophyta</taxon>
        <taxon>Coscinodiscophyceae</taxon>
        <taxon>Thalassiosirophycidae</taxon>
        <taxon>Thalassiosirales</taxon>
        <taxon>Thalassiosiraceae</taxon>
        <taxon>Thalassiosira</taxon>
    </lineage>
</organism>
<evidence type="ECO:0000259" key="2">
    <source>
        <dbReference type="Pfam" id="PF00270"/>
    </source>
</evidence>
<dbReference type="GO" id="GO:0003676">
    <property type="term" value="F:nucleic acid binding"/>
    <property type="evidence" value="ECO:0007669"/>
    <property type="project" value="InterPro"/>
</dbReference>
<reference evidence="3 4" key="1">
    <citation type="journal article" date="2012" name="Genome Biol.">
        <title>Genome and low-iron response of an oceanic diatom adapted to chronic iron limitation.</title>
        <authorList>
            <person name="Lommer M."/>
            <person name="Specht M."/>
            <person name="Roy A.S."/>
            <person name="Kraemer L."/>
            <person name="Andreson R."/>
            <person name="Gutowska M.A."/>
            <person name="Wolf J."/>
            <person name="Bergner S.V."/>
            <person name="Schilhabel M.B."/>
            <person name="Klostermeier U.C."/>
            <person name="Beiko R.G."/>
            <person name="Rosenstiel P."/>
            <person name="Hippler M."/>
            <person name="Laroche J."/>
        </authorList>
    </citation>
    <scope>NUCLEOTIDE SEQUENCE [LARGE SCALE GENOMIC DNA]</scope>
    <source>
        <strain evidence="3 4">CCMP1005</strain>
    </source>
</reference>
<accession>K0RYY3</accession>
<comment type="caution">
    <text evidence="3">The sequence shown here is derived from an EMBL/GenBank/DDBJ whole genome shotgun (WGS) entry which is preliminary data.</text>
</comment>
<dbReference type="EMBL" id="AGNL01025906">
    <property type="protein sequence ID" value="EJK58210.1"/>
    <property type="molecule type" value="Genomic_DNA"/>
</dbReference>
<feature type="compositionally biased region" description="Acidic residues" evidence="1">
    <location>
        <begin position="462"/>
        <end position="472"/>
    </location>
</feature>
<feature type="domain" description="DEAD/DEAH-box helicase" evidence="2">
    <location>
        <begin position="324"/>
        <end position="423"/>
    </location>
</feature>
<dbReference type="Gene3D" id="3.40.50.300">
    <property type="entry name" value="P-loop containing nucleotide triphosphate hydrolases"/>
    <property type="match status" value="1"/>
</dbReference>
<dbReference type="SUPFAM" id="SSF52540">
    <property type="entry name" value="P-loop containing nucleoside triphosphate hydrolases"/>
    <property type="match status" value="1"/>
</dbReference>
<sequence length="519" mass="55879">MVDPQSGTVVVEGHVVPMSVWSVSIPSCLKLFVQVLGAFFPNKELLDAVLDTGNTIALGKDASATLVTSPTGEFHLHDLVPTFPDNVKKCQELLNKAVALMRLCQAYFSTGGLRGTEVLRLENSSNWQILFNLLRFESHSKKGETHGQSKNKSVEHFMSPSLSRCSVIVAFLLRHRLPAGVVWPEPDTIKLLVRKFFADIFRLKNDNLNTKQMRDVLAMVVDYTQPLSMTKLTASPLAASKFHHSKIQHDRAYSASIGELDGNGRLTASGILLAREIHGILGEPRNNHSTSKNVPAFRQPRPTDLNAAAAHAYASAGAQVRGPQLEFVMHVLSGNRSAIAQLACGVGKSGGWILPLVYGAMFSQKIPHVLLIAPHNALVNQHAQQARESFGGTSLTVHTLTTAECESVTLEDLQANLLVTAPGPVRIGPGTAQFGPASRRLFTWPDDMAATRSRRKTATAEVGDDAGSESEEATIIPSQPSQSPTKSTSGISVGSASDDGTEDPTAPSTERCLAEDLGF</sequence>
<dbReference type="InterPro" id="IPR011545">
    <property type="entry name" value="DEAD/DEAH_box_helicase_dom"/>
</dbReference>
<dbReference type="GO" id="GO:0005524">
    <property type="term" value="F:ATP binding"/>
    <property type="evidence" value="ECO:0007669"/>
    <property type="project" value="InterPro"/>
</dbReference>
<gene>
    <name evidence="3" type="ORF">THAOC_21685</name>
</gene>
<dbReference type="eggNOG" id="ENOG502SVQE">
    <property type="taxonomic scope" value="Eukaryota"/>
</dbReference>
<evidence type="ECO:0000256" key="1">
    <source>
        <dbReference type="SAM" id="MobiDB-lite"/>
    </source>
</evidence>
<evidence type="ECO:0000313" key="3">
    <source>
        <dbReference type="EMBL" id="EJK58210.1"/>
    </source>
</evidence>
<feature type="compositionally biased region" description="Low complexity" evidence="1">
    <location>
        <begin position="474"/>
        <end position="489"/>
    </location>
</feature>
<protein>
    <recommendedName>
        <fullName evidence="2">DEAD/DEAH-box helicase domain-containing protein</fullName>
    </recommendedName>
</protein>